<dbReference type="GO" id="GO:0016747">
    <property type="term" value="F:acyltransferase activity, transferring groups other than amino-acyl groups"/>
    <property type="evidence" value="ECO:0007669"/>
    <property type="project" value="InterPro"/>
</dbReference>
<organism evidence="2 3">
    <name type="scientific">Flexivirga oryzae</name>
    <dbReference type="NCBI Taxonomy" id="1794944"/>
    <lineage>
        <taxon>Bacteria</taxon>
        <taxon>Bacillati</taxon>
        <taxon>Actinomycetota</taxon>
        <taxon>Actinomycetes</taxon>
        <taxon>Micrococcales</taxon>
        <taxon>Dermacoccaceae</taxon>
        <taxon>Flexivirga</taxon>
    </lineage>
</organism>
<dbReference type="InterPro" id="IPR000182">
    <property type="entry name" value="GNAT_dom"/>
</dbReference>
<feature type="domain" description="N-acetyltransferase" evidence="1">
    <location>
        <begin position="2"/>
        <end position="161"/>
    </location>
</feature>
<evidence type="ECO:0000313" key="3">
    <source>
        <dbReference type="Proteomes" id="UP000559182"/>
    </source>
</evidence>
<evidence type="ECO:0000313" key="2">
    <source>
        <dbReference type="EMBL" id="MBB2891475.1"/>
    </source>
</evidence>
<dbReference type="RefSeq" id="WP_183319738.1">
    <property type="nucleotide sequence ID" value="NZ_JACHVQ010000001.1"/>
</dbReference>
<dbReference type="AlphaFoldDB" id="A0A839N8E0"/>
<keyword evidence="3" id="KW-1185">Reference proteome</keyword>
<proteinExistence type="predicted"/>
<protein>
    <submittedName>
        <fullName evidence="2">Putative acetyltransferase</fullName>
    </submittedName>
</protein>
<evidence type="ECO:0000259" key="1">
    <source>
        <dbReference type="PROSITE" id="PS51186"/>
    </source>
</evidence>
<dbReference type="SUPFAM" id="SSF55729">
    <property type="entry name" value="Acyl-CoA N-acyltransferases (Nat)"/>
    <property type="match status" value="1"/>
</dbReference>
<dbReference type="CDD" id="cd04301">
    <property type="entry name" value="NAT_SF"/>
    <property type="match status" value="1"/>
</dbReference>
<keyword evidence="2" id="KW-0808">Transferase</keyword>
<gene>
    <name evidence="2" type="ORF">FHU39_001459</name>
</gene>
<accession>A0A839N8E0</accession>
<dbReference type="PROSITE" id="PS51186">
    <property type="entry name" value="GNAT"/>
    <property type="match status" value="1"/>
</dbReference>
<dbReference type="PANTHER" id="PTHR39173">
    <property type="entry name" value="ACETYLTRANSFERASE"/>
    <property type="match status" value="1"/>
</dbReference>
<reference evidence="2 3" key="1">
    <citation type="submission" date="2020-08" db="EMBL/GenBank/DDBJ databases">
        <title>Sequencing the genomes of 1000 actinobacteria strains.</title>
        <authorList>
            <person name="Klenk H.-P."/>
        </authorList>
    </citation>
    <scope>NUCLEOTIDE SEQUENCE [LARGE SCALE GENOMIC DNA]</scope>
    <source>
        <strain evidence="2 3">DSM 105369</strain>
    </source>
</reference>
<dbReference type="Pfam" id="PF00583">
    <property type="entry name" value="Acetyltransf_1"/>
    <property type="match status" value="1"/>
</dbReference>
<dbReference type="PANTHER" id="PTHR39173:SF1">
    <property type="entry name" value="ACETYLTRANSFERASE"/>
    <property type="match status" value="1"/>
</dbReference>
<dbReference type="Gene3D" id="3.40.630.30">
    <property type="match status" value="1"/>
</dbReference>
<sequence>MLELVLPDASRRQAFWEAHAEWGPGLHEDGFGIGADDDVESEAGFAQWLDKLCSGPGSLWWIVGDEVVVGGIALRAERDERAAEHGHLGYGVRPSARGRGVASWAVDRVLEHARRQGRFDLIAVCRDDNLASIHTLEGCGGRFQARFQRGDVGLRRYVIPL</sequence>
<name>A0A839N8E0_9MICO</name>
<comment type="caution">
    <text evidence="2">The sequence shown here is derived from an EMBL/GenBank/DDBJ whole genome shotgun (WGS) entry which is preliminary data.</text>
</comment>
<dbReference type="EMBL" id="JACHVQ010000001">
    <property type="protein sequence ID" value="MBB2891475.1"/>
    <property type="molecule type" value="Genomic_DNA"/>
</dbReference>
<dbReference type="InterPro" id="IPR016181">
    <property type="entry name" value="Acyl_CoA_acyltransferase"/>
</dbReference>
<dbReference type="Proteomes" id="UP000559182">
    <property type="component" value="Unassembled WGS sequence"/>
</dbReference>